<dbReference type="Gene3D" id="1.10.10.10">
    <property type="entry name" value="Winged helix-like DNA-binding domain superfamily/Winged helix DNA-binding domain"/>
    <property type="match status" value="1"/>
</dbReference>
<evidence type="ECO:0000313" key="6">
    <source>
        <dbReference type="Proteomes" id="UP000292685"/>
    </source>
</evidence>
<dbReference type="SUPFAM" id="SSF64288">
    <property type="entry name" value="Chorismate lyase-like"/>
    <property type="match status" value="1"/>
</dbReference>
<dbReference type="InterPro" id="IPR050679">
    <property type="entry name" value="Bact_HTH_transcr_reg"/>
</dbReference>
<proteinExistence type="predicted"/>
<dbReference type="PROSITE" id="PS50949">
    <property type="entry name" value="HTH_GNTR"/>
    <property type="match status" value="1"/>
</dbReference>
<dbReference type="PRINTS" id="PR00035">
    <property type="entry name" value="HTHGNTR"/>
</dbReference>
<evidence type="ECO:0000259" key="4">
    <source>
        <dbReference type="PROSITE" id="PS50949"/>
    </source>
</evidence>
<dbReference type="SUPFAM" id="SSF46785">
    <property type="entry name" value="Winged helix' DNA-binding domain"/>
    <property type="match status" value="1"/>
</dbReference>
<evidence type="ECO:0000256" key="1">
    <source>
        <dbReference type="ARBA" id="ARBA00023015"/>
    </source>
</evidence>
<comment type="caution">
    <text evidence="5">The sequence shown here is derived from an EMBL/GenBank/DDBJ whole genome shotgun (WGS) entry which is preliminary data.</text>
</comment>
<organism evidence="5 6">
    <name type="scientific">Zhihengliuella halotolerans</name>
    <dbReference type="NCBI Taxonomy" id="370736"/>
    <lineage>
        <taxon>Bacteria</taxon>
        <taxon>Bacillati</taxon>
        <taxon>Actinomycetota</taxon>
        <taxon>Actinomycetes</taxon>
        <taxon>Micrococcales</taxon>
        <taxon>Micrococcaceae</taxon>
        <taxon>Zhihengliuella</taxon>
    </lineage>
</organism>
<keyword evidence="3" id="KW-0804">Transcription</keyword>
<dbReference type="PANTHER" id="PTHR44846">
    <property type="entry name" value="MANNOSYL-D-GLYCERATE TRANSPORT/METABOLISM SYSTEM REPRESSOR MNGR-RELATED"/>
    <property type="match status" value="1"/>
</dbReference>
<sequence length="244" mass="26678">MALNLKISKDSPVPLYHQVVQGFEAAVNAGELPPGTKLENEIELARQLGLSRPTMRKAMDELVRAGLLVRKRGVGTQVVAPNVRRPLQLSSLHDDLTKSGSHPTTTVIEFGVTVAPADVAERLGLEAGADAYHMLRLRSVDGKPLAVMENWVPATFGSIEEEDLAARGLYDVLRGLGVTFHLAHQRIGAALATRQQAELLEMAPREAVVTMERTATDDQGRTVETGHHVYAADRYSFEMTLMQH</sequence>
<evidence type="ECO:0000313" key="5">
    <source>
        <dbReference type="EMBL" id="RZU60648.1"/>
    </source>
</evidence>
<keyword evidence="2" id="KW-0238">DNA-binding</keyword>
<dbReference type="AlphaFoldDB" id="A0A4Q8A9E9"/>
<evidence type="ECO:0000256" key="2">
    <source>
        <dbReference type="ARBA" id="ARBA00023125"/>
    </source>
</evidence>
<dbReference type="InterPro" id="IPR000524">
    <property type="entry name" value="Tscrpt_reg_HTH_GntR"/>
</dbReference>
<dbReference type="InterPro" id="IPR036390">
    <property type="entry name" value="WH_DNA-bd_sf"/>
</dbReference>
<dbReference type="PANTHER" id="PTHR44846:SF17">
    <property type="entry name" value="GNTR-FAMILY TRANSCRIPTIONAL REGULATOR"/>
    <property type="match status" value="1"/>
</dbReference>
<dbReference type="GO" id="GO:0003700">
    <property type="term" value="F:DNA-binding transcription factor activity"/>
    <property type="evidence" value="ECO:0007669"/>
    <property type="project" value="InterPro"/>
</dbReference>
<reference evidence="5 6" key="1">
    <citation type="submission" date="2019-02" db="EMBL/GenBank/DDBJ databases">
        <title>Sequencing the genomes of 1000 actinobacteria strains.</title>
        <authorList>
            <person name="Klenk H.-P."/>
        </authorList>
    </citation>
    <scope>NUCLEOTIDE SEQUENCE [LARGE SCALE GENOMIC DNA]</scope>
    <source>
        <strain evidence="5 6">DSM 17364</strain>
    </source>
</reference>
<gene>
    <name evidence="5" type="ORF">EV380_0192</name>
</gene>
<evidence type="ECO:0000256" key="3">
    <source>
        <dbReference type="ARBA" id="ARBA00023163"/>
    </source>
</evidence>
<name>A0A4Q8A9E9_9MICC</name>
<dbReference type="Pfam" id="PF00392">
    <property type="entry name" value="GntR"/>
    <property type="match status" value="1"/>
</dbReference>
<dbReference type="Pfam" id="PF07702">
    <property type="entry name" value="UTRA"/>
    <property type="match status" value="1"/>
</dbReference>
<dbReference type="Proteomes" id="UP000292685">
    <property type="component" value="Unassembled WGS sequence"/>
</dbReference>
<dbReference type="InterPro" id="IPR036388">
    <property type="entry name" value="WH-like_DNA-bd_sf"/>
</dbReference>
<dbReference type="InterPro" id="IPR028978">
    <property type="entry name" value="Chorismate_lyase_/UTRA_dom_sf"/>
</dbReference>
<dbReference type="GO" id="GO:0003677">
    <property type="term" value="F:DNA binding"/>
    <property type="evidence" value="ECO:0007669"/>
    <property type="project" value="UniProtKB-KW"/>
</dbReference>
<dbReference type="EMBL" id="SHLA01000001">
    <property type="protein sequence ID" value="RZU60648.1"/>
    <property type="molecule type" value="Genomic_DNA"/>
</dbReference>
<accession>A0A4Q8A9E9</accession>
<protein>
    <submittedName>
        <fullName evidence="5">GntR family transcriptional regulator</fullName>
    </submittedName>
</protein>
<keyword evidence="1" id="KW-0805">Transcription regulation</keyword>
<dbReference type="GO" id="GO:0045892">
    <property type="term" value="P:negative regulation of DNA-templated transcription"/>
    <property type="evidence" value="ECO:0007669"/>
    <property type="project" value="TreeGrafter"/>
</dbReference>
<dbReference type="SMART" id="SM00866">
    <property type="entry name" value="UTRA"/>
    <property type="match status" value="1"/>
</dbReference>
<dbReference type="SMART" id="SM00345">
    <property type="entry name" value="HTH_GNTR"/>
    <property type="match status" value="1"/>
</dbReference>
<dbReference type="CDD" id="cd07377">
    <property type="entry name" value="WHTH_GntR"/>
    <property type="match status" value="1"/>
</dbReference>
<keyword evidence="6" id="KW-1185">Reference proteome</keyword>
<dbReference type="Gene3D" id="3.40.1410.10">
    <property type="entry name" value="Chorismate lyase-like"/>
    <property type="match status" value="1"/>
</dbReference>
<feature type="domain" description="HTH gntR-type" evidence="4">
    <location>
        <begin position="13"/>
        <end position="81"/>
    </location>
</feature>
<dbReference type="InterPro" id="IPR011663">
    <property type="entry name" value="UTRA"/>
</dbReference>